<proteinExistence type="predicted"/>
<reference evidence="1" key="2">
    <citation type="journal article" date="2015" name="Data Brief">
        <title>Shoot transcriptome of the giant reed, Arundo donax.</title>
        <authorList>
            <person name="Barrero R.A."/>
            <person name="Guerrero F.D."/>
            <person name="Moolhuijzen P."/>
            <person name="Goolsby J.A."/>
            <person name="Tidwell J."/>
            <person name="Bellgard S.E."/>
            <person name="Bellgard M.I."/>
        </authorList>
    </citation>
    <scope>NUCLEOTIDE SEQUENCE</scope>
    <source>
        <tissue evidence="1">Shoot tissue taken approximately 20 cm above the soil surface</tissue>
    </source>
</reference>
<dbReference type="EMBL" id="GBRH01245738">
    <property type="protein sequence ID" value="JAD52157.1"/>
    <property type="molecule type" value="Transcribed_RNA"/>
</dbReference>
<dbReference type="AlphaFoldDB" id="A0A0A9AYN0"/>
<evidence type="ECO:0000313" key="1">
    <source>
        <dbReference type="EMBL" id="JAD52157.1"/>
    </source>
</evidence>
<reference evidence="1" key="1">
    <citation type="submission" date="2014-09" db="EMBL/GenBank/DDBJ databases">
        <authorList>
            <person name="Magalhaes I.L.F."/>
            <person name="Oliveira U."/>
            <person name="Santos F.R."/>
            <person name="Vidigal T.H.D.A."/>
            <person name="Brescovit A.D."/>
            <person name="Santos A.J."/>
        </authorList>
    </citation>
    <scope>NUCLEOTIDE SEQUENCE</scope>
    <source>
        <tissue evidence="1">Shoot tissue taken approximately 20 cm above the soil surface</tissue>
    </source>
</reference>
<protein>
    <submittedName>
        <fullName evidence="1">Uncharacterized protein</fullName>
    </submittedName>
</protein>
<name>A0A0A9AYN0_ARUDO</name>
<organism evidence="1">
    <name type="scientific">Arundo donax</name>
    <name type="common">Giant reed</name>
    <name type="synonym">Donax arundinaceus</name>
    <dbReference type="NCBI Taxonomy" id="35708"/>
    <lineage>
        <taxon>Eukaryota</taxon>
        <taxon>Viridiplantae</taxon>
        <taxon>Streptophyta</taxon>
        <taxon>Embryophyta</taxon>
        <taxon>Tracheophyta</taxon>
        <taxon>Spermatophyta</taxon>
        <taxon>Magnoliopsida</taxon>
        <taxon>Liliopsida</taxon>
        <taxon>Poales</taxon>
        <taxon>Poaceae</taxon>
        <taxon>PACMAD clade</taxon>
        <taxon>Arundinoideae</taxon>
        <taxon>Arundineae</taxon>
        <taxon>Arundo</taxon>
    </lineage>
</organism>
<accession>A0A0A9AYN0</accession>
<sequence length="44" mass="4711">MMTSYRAAAAWSCASLTSSLFGVLTGENTAKRERSGRLSGLESR</sequence>